<keyword evidence="6 7" id="KW-0234">DNA repair</keyword>
<dbReference type="SMART" id="SM00382">
    <property type="entry name" value="AAA"/>
    <property type="match status" value="1"/>
</dbReference>
<dbReference type="Gene3D" id="1.20.1050.90">
    <property type="entry name" value="RecF/RecN/SMC, N-terminal domain"/>
    <property type="match status" value="1"/>
</dbReference>
<evidence type="ECO:0000256" key="5">
    <source>
        <dbReference type="ARBA" id="ARBA00023125"/>
    </source>
</evidence>
<comment type="subcellular location">
    <subcellularLocation>
        <location evidence="6 7">Cytoplasm</location>
    </subcellularLocation>
</comment>
<dbReference type="HAMAP" id="MF_00365">
    <property type="entry name" value="RecF"/>
    <property type="match status" value="1"/>
</dbReference>
<proteinExistence type="inferred from homology"/>
<dbReference type="Pfam" id="PF13476">
    <property type="entry name" value="AAA_23"/>
    <property type="match status" value="1"/>
</dbReference>
<dbReference type="PANTHER" id="PTHR32182:SF0">
    <property type="entry name" value="DNA REPLICATION AND REPAIR PROTEIN RECF"/>
    <property type="match status" value="1"/>
</dbReference>
<dbReference type="PANTHER" id="PTHR32182">
    <property type="entry name" value="DNA REPLICATION AND REPAIR PROTEIN RECF"/>
    <property type="match status" value="1"/>
</dbReference>
<feature type="binding site" evidence="6">
    <location>
        <begin position="30"/>
        <end position="37"/>
    </location>
    <ligand>
        <name>ATP</name>
        <dbReference type="ChEBI" id="CHEBI:30616"/>
    </ligand>
</feature>
<dbReference type="Gene3D" id="3.40.50.300">
    <property type="entry name" value="P-loop containing nucleotide triphosphate hydrolases"/>
    <property type="match status" value="1"/>
</dbReference>
<evidence type="ECO:0000313" key="10">
    <source>
        <dbReference type="Proteomes" id="UP000619838"/>
    </source>
</evidence>
<dbReference type="InterPro" id="IPR027417">
    <property type="entry name" value="P-loop_NTPase"/>
</dbReference>
<evidence type="ECO:0000256" key="1">
    <source>
        <dbReference type="ARBA" id="ARBA00022490"/>
    </source>
</evidence>
<keyword evidence="4 6" id="KW-0067">ATP-binding</keyword>
<evidence type="ECO:0000256" key="4">
    <source>
        <dbReference type="ARBA" id="ARBA00022840"/>
    </source>
</evidence>
<keyword evidence="6 7" id="KW-0742">SOS response</keyword>
<dbReference type="InterPro" id="IPR042174">
    <property type="entry name" value="RecF_2"/>
</dbReference>
<dbReference type="SUPFAM" id="SSF52540">
    <property type="entry name" value="P-loop containing nucleoside triphosphate hydrolases"/>
    <property type="match status" value="1"/>
</dbReference>
<comment type="function">
    <text evidence="6 7">The RecF protein is involved in DNA metabolism; it is required for DNA replication and normal SOS inducibility. RecF binds preferentially to single-stranded, linear DNA. It also seems to bind ATP.</text>
</comment>
<keyword evidence="5 6" id="KW-0238">DNA-binding</keyword>
<dbReference type="InterPro" id="IPR018078">
    <property type="entry name" value="DNA-binding_RecF_CS"/>
</dbReference>
<comment type="caution">
    <text evidence="9">The sequence shown here is derived from an EMBL/GenBank/DDBJ whole genome shotgun (WGS) entry which is preliminary data.</text>
</comment>
<gene>
    <name evidence="6 9" type="primary">recF</name>
    <name evidence="9" type="ORF">INT08_05205</name>
</gene>
<dbReference type="InterPro" id="IPR038729">
    <property type="entry name" value="Rad50/SbcC_AAA"/>
</dbReference>
<protein>
    <recommendedName>
        <fullName evidence="6 7">DNA replication and repair protein RecF</fullName>
    </recommendedName>
</protein>
<keyword evidence="2 6" id="KW-0235">DNA replication</keyword>
<evidence type="ECO:0000256" key="3">
    <source>
        <dbReference type="ARBA" id="ARBA00022741"/>
    </source>
</evidence>
<keyword evidence="10" id="KW-1185">Reference proteome</keyword>
<name>A0ABR9XRR2_9CHLB</name>
<evidence type="ECO:0000256" key="2">
    <source>
        <dbReference type="ARBA" id="ARBA00022705"/>
    </source>
</evidence>
<keyword evidence="6 7" id="KW-0227">DNA damage</keyword>
<dbReference type="InterPro" id="IPR003593">
    <property type="entry name" value="AAA+_ATPase"/>
</dbReference>
<evidence type="ECO:0000256" key="7">
    <source>
        <dbReference type="RuleBase" id="RU000578"/>
    </source>
</evidence>
<sequence>MKLNTIKLQHFRKHDNLEFSPSGGITLVYGPNGTGKSNILEAIHFCALARGMNNAPDRECMNFAADHFLLQGFFESDLEVACDIQVSYSPREGKRISLNKSDLPRFSDLIGVVPCVTFSPLELPVVNGPPGERRRFVDSALCQISRTYLERLQQYRRILQQRNALLSKAAYEPHYKQSIHLWTEHLAEAAAAVMTDRLHFLEEFSVAVDEVFSLMGIGETPSISYRSSLGMSGDLAGFDVIKDFIFSRFSDINEQEIQRKQTLIGPHRDDFLFEIDGKEVKRYASQGQMRTFLIALKIALQKYIFSKKSEAPVFLLDDIFSELDDIRVEKVLEVIHESGQAIITSTSKKNIDFLDEVALHTLLNS</sequence>
<organism evidence="9 10">
    <name type="scientific">Prosthecochloris ethylica</name>
    <dbReference type="NCBI Taxonomy" id="2743976"/>
    <lineage>
        <taxon>Bacteria</taxon>
        <taxon>Pseudomonadati</taxon>
        <taxon>Chlorobiota</taxon>
        <taxon>Chlorobiia</taxon>
        <taxon>Chlorobiales</taxon>
        <taxon>Chlorobiaceae</taxon>
        <taxon>Prosthecochloris</taxon>
    </lineage>
</organism>
<keyword evidence="3 6" id="KW-0547">Nucleotide-binding</keyword>
<dbReference type="PROSITE" id="PS00618">
    <property type="entry name" value="RECF_2"/>
    <property type="match status" value="1"/>
</dbReference>
<evidence type="ECO:0000256" key="6">
    <source>
        <dbReference type="HAMAP-Rule" id="MF_00365"/>
    </source>
</evidence>
<accession>A0ABR9XRR2</accession>
<comment type="similarity">
    <text evidence="6 7">Belongs to the RecF family.</text>
</comment>
<evidence type="ECO:0000259" key="8">
    <source>
        <dbReference type="SMART" id="SM00382"/>
    </source>
</evidence>
<keyword evidence="1 6" id="KW-0963">Cytoplasm</keyword>
<feature type="domain" description="AAA+ ATPase" evidence="8">
    <location>
        <begin position="22"/>
        <end position="364"/>
    </location>
</feature>
<dbReference type="Proteomes" id="UP000619838">
    <property type="component" value="Unassembled WGS sequence"/>
</dbReference>
<dbReference type="RefSeq" id="WP_175187013.1">
    <property type="nucleotide sequence ID" value="NZ_JABVZQ010000003.1"/>
</dbReference>
<dbReference type="EMBL" id="JADGII010000006">
    <property type="protein sequence ID" value="MBF0636577.1"/>
    <property type="molecule type" value="Genomic_DNA"/>
</dbReference>
<dbReference type="NCBIfam" id="TIGR00611">
    <property type="entry name" value="recf"/>
    <property type="match status" value="1"/>
</dbReference>
<evidence type="ECO:0000313" key="9">
    <source>
        <dbReference type="EMBL" id="MBF0636577.1"/>
    </source>
</evidence>
<reference evidence="9 10" key="1">
    <citation type="journal article" date="2020" name="Microorganisms">
        <title>Simultaneous Genome Sequencing of Prosthecochloris ethylica and Desulfuromonas acetoxidans within a Syntrophic Mixture Reveals Unique Pili and Protein Interactions.</title>
        <authorList>
            <person name="Kyndt J.A."/>
            <person name="Van Beeumen J.J."/>
            <person name="Meyer T.E."/>
        </authorList>
    </citation>
    <scope>NUCLEOTIDE SEQUENCE [LARGE SCALE GENOMIC DNA]</scope>
    <source>
        <strain evidence="9 10">N3</strain>
    </source>
</reference>
<dbReference type="InterPro" id="IPR001238">
    <property type="entry name" value="DNA-binding_RecF"/>
</dbReference>